<evidence type="ECO:0000313" key="3">
    <source>
        <dbReference type="EMBL" id="TPX53815.1"/>
    </source>
</evidence>
<reference evidence="4 5" key="1">
    <citation type="journal article" date="2019" name="Sci. Rep.">
        <title>Comparative genomics of chytrid fungi reveal insights into the obligate biotrophic and pathogenic lifestyle of Synchytrium endobioticum.</title>
        <authorList>
            <person name="van de Vossenberg B.T.L.H."/>
            <person name="Warris S."/>
            <person name="Nguyen H.D.T."/>
            <person name="van Gent-Pelzer M.P.E."/>
            <person name="Joly D.L."/>
            <person name="van de Geest H.C."/>
            <person name="Bonants P.J.M."/>
            <person name="Smith D.S."/>
            <person name="Levesque C.A."/>
            <person name="van der Lee T.A.J."/>
        </authorList>
    </citation>
    <scope>NUCLEOTIDE SEQUENCE [LARGE SCALE GENOMIC DNA]</scope>
    <source>
        <strain evidence="2 5">LEV6574</strain>
        <strain evidence="3 4">MB42</strain>
    </source>
</reference>
<proteinExistence type="predicted"/>
<dbReference type="Proteomes" id="UP000317494">
    <property type="component" value="Unassembled WGS sequence"/>
</dbReference>
<evidence type="ECO:0000313" key="5">
    <source>
        <dbReference type="Proteomes" id="UP000320475"/>
    </source>
</evidence>
<evidence type="ECO:0000313" key="2">
    <source>
        <dbReference type="EMBL" id="TPX44664.1"/>
    </source>
</evidence>
<comment type="caution">
    <text evidence="2">The sequence shown here is derived from an EMBL/GenBank/DDBJ whole genome shotgun (WGS) entry which is preliminary data.</text>
</comment>
<dbReference type="EMBL" id="QEAM01000173">
    <property type="protein sequence ID" value="TPX44664.1"/>
    <property type="molecule type" value="Genomic_DNA"/>
</dbReference>
<organism evidence="2 5">
    <name type="scientific">Synchytrium endobioticum</name>
    <dbReference type="NCBI Taxonomy" id="286115"/>
    <lineage>
        <taxon>Eukaryota</taxon>
        <taxon>Fungi</taxon>
        <taxon>Fungi incertae sedis</taxon>
        <taxon>Chytridiomycota</taxon>
        <taxon>Chytridiomycota incertae sedis</taxon>
        <taxon>Chytridiomycetes</taxon>
        <taxon>Synchytriales</taxon>
        <taxon>Synchytriaceae</taxon>
        <taxon>Synchytrium</taxon>
    </lineage>
</organism>
<dbReference type="AlphaFoldDB" id="A0A507CZR6"/>
<evidence type="ECO:0000313" key="4">
    <source>
        <dbReference type="Proteomes" id="UP000317494"/>
    </source>
</evidence>
<keyword evidence="1" id="KW-0472">Membrane</keyword>
<gene>
    <name evidence="2" type="ORF">SeLEV6574_g04378</name>
    <name evidence="3" type="ORF">SeMB42_g00620</name>
</gene>
<evidence type="ECO:0000256" key="1">
    <source>
        <dbReference type="SAM" id="Phobius"/>
    </source>
</evidence>
<dbReference type="EMBL" id="QEAN01000012">
    <property type="protein sequence ID" value="TPX53815.1"/>
    <property type="molecule type" value="Genomic_DNA"/>
</dbReference>
<dbReference type="Proteomes" id="UP000320475">
    <property type="component" value="Unassembled WGS sequence"/>
</dbReference>
<name>A0A507CZR6_9FUNG</name>
<feature type="transmembrane region" description="Helical" evidence="1">
    <location>
        <begin position="44"/>
        <end position="65"/>
    </location>
</feature>
<sequence>MSVTTWGTKSDGETTTYVKDLAQHKKWWSFRNLDANVTQVEEDFVQGALMTHLIYALVYALPAALARGADIRYPMDAVEMILRENAATTQPVLAGSNNNNVFLHP</sequence>
<keyword evidence="4" id="KW-1185">Reference proteome</keyword>
<accession>A0A507CZR6</accession>
<keyword evidence="1" id="KW-1133">Transmembrane helix</keyword>
<dbReference type="VEuPathDB" id="FungiDB:SeMB42_g00620"/>
<protein>
    <submittedName>
        <fullName evidence="2">Uncharacterized protein</fullName>
    </submittedName>
</protein>
<keyword evidence="1" id="KW-0812">Transmembrane</keyword>